<dbReference type="EMBL" id="FOFT01000008">
    <property type="protein sequence ID" value="SER97094.1"/>
    <property type="molecule type" value="Genomic_DNA"/>
</dbReference>
<dbReference type="OrthoDB" id="3699537at2"/>
<gene>
    <name evidence="2" type="ORF">SAMN05216195_10810</name>
</gene>
<reference evidence="3" key="1">
    <citation type="submission" date="2016-10" db="EMBL/GenBank/DDBJ databases">
        <authorList>
            <person name="Varghese N."/>
            <person name="Submissions S."/>
        </authorList>
    </citation>
    <scope>NUCLEOTIDE SEQUENCE [LARGE SCALE GENOMIC DNA]</scope>
    <source>
        <strain evidence="3">CGMCC 4.578</strain>
    </source>
</reference>
<evidence type="ECO:0000256" key="1">
    <source>
        <dbReference type="ARBA" id="ARBA00009981"/>
    </source>
</evidence>
<protein>
    <submittedName>
        <fullName evidence="2">Prevent-host-death family protein</fullName>
    </submittedName>
</protein>
<dbReference type="AlphaFoldDB" id="A0A1H9TJC9"/>
<comment type="similarity">
    <text evidence="1">Belongs to the phD/YefM antitoxin family.</text>
</comment>
<dbReference type="SUPFAM" id="SSF143120">
    <property type="entry name" value="YefM-like"/>
    <property type="match status" value="1"/>
</dbReference>
<dbReference type="RefSeq" id="WP_090067135.1">
    <property type="nucleotide sequence ID" value="NZ_FOFT01000008.1"/>
</dbReference>
<keyword evidence="3" id="KW-1185">Reference proteome</keyword>
<accession>A0A1H9TJC9</accession>
<dbReference type="Proteomes" id="UP000199028">
    <property type="component" value="Unassembled WGS sequence"/>
</dbReference>
<dbReference type="Gene3D" id="3.40.1620.10">
    <property type="entry name" value="YefM-like domain"/>
    <property type="match status" value="1"/>
</dbReference>
<sequence length="106" mass="11010">MTAMHEARELTVTEAAKRGVAGLVADAEQGGPVVVTRHSRPVAAVVPMSRLAEIDEAAADLRDLALVLARSAADSGRRTSFGDVLAAFGHTRESLAAVEDDDSLDG</sequence>
<name>A0A1H9TJC9_9PSEU</name>
<evidence type="ECO:0000313" key="3">
    <source>
        <dbReference type="Proteomes" id="UP000199028"/>
    </source>
</evidence>
<dbReference type="InterPro" id="IPR036165">
    <property type="entry name" value="YefM-like_sf"/>
</dbReference>
<organism evidence="2 3">
    <name type="scientific">Lentzea flaviverrucosa</name>
    <dbReference type="NCBI Taxonomy" id="200379"/>
    <lineage>
        <taxon>Bacteria</taxon>
        <taxon>Bacillati</taxon>
        <taxon>Actinomycetota</taxon>
        <taxon>Actinomycetes</taxon>
        <taxon>Pseudonocardiales</taxon>
        <taxon>Pseudonocardiaceae</taxon>
        <taxon>Lentzea</taxon>
    </lineage>
</organism>
<proteinExistence type="inferred from homology"/>
<evidence type="ECO:0000313" key="2">
    <source>
        <dbReference type="EMBL" id="SER97094.1"/>
    </source>
</evidence>
<dbReference type="NCBIfam" id="TIGR01552">
    <property type="entry name" value="phd_fam"/>
    <property type="match status" value="1"/>
</dbReference>